<evidence type="ECO:0000259" key="4">
    <source>
        <dbReference type="Pfam" id="PF03330"/>
    </source>
</evidence>
<dbReference type="Pfam" id="PF03330">
    <property type="entry name" value="DPBB_1"/>
    <property type="match status" value="1"/>
</dbReference>
<evidence type="ECO:0000313" key="6">
    <source>
        <dbReference type="Proteomes" id="UP000629468"/>
    </source>
</evidence>
<dbReference type="PANTHER" id="PTHR31836">
    <property type="match status" value="1"/>
</dbReference>
<proteinExistence type="predicted"/>
<protein>
    <recommendedName>
        <fullName evidence="4">RlpA-like protein double-psi beta-barrel domain-containing protein</fullName>
    </recommendedName>
</protein>
<comment type="caution">
    <text evidence="5">The sequence shown here is derived from an EMBL/GenBank/DDBJ whole genome shotgun (WGS) entry which is preliminary data.</text>
</comment>
<feature type="region of interest" description="Disordered" evidence="2">
    <location>
        <begin position="39"/>
        <end position="159"/>
    </location>
</feature>
<feature type="compositionally biased region" description="Basic and acidic residues" evidence="2">
    <location>
        <begin position="106"/>
        <end position="123"/>
    </location>
</feature>
<dbReference type="InterPro" id="IPR051477">
    <property type="entry name" value="Expansin_CellWall"/>
</dbReference>
<accession>A0A8H7FAP1</accession>
<dbReference type="PANTHER" id="PTHR31836:SF28">
    <property type="entry name" value="SRCR DOMAIN-CONTAINING PROTEIN-RELATED"/>
    <property type="match status" value="1"/>
</dbReference>
<sequence length="267" mass="28474">MSFSKLVLLFVAFVASAGALSSPHPRGIHHRALAGRITVPESPLSPPLPVRRRQNSKRCKSRPSSAALIVSTKDATSTKEATHTREATHTKEATPTKEVVPTKEAPTTKETEAPKPTTHETTHKASPTPKPAPPPTTKEEAPAPTKKPPPPTSNLPSFLTGLNTGDATFYATGLGACGIVNKDTDFIAAASKHLFDAFPGYDGANPNKNPMCNRRVSATYEGTTIEVVLTDRCEGCALTALDFSPSAFNKLADPSKGRLHGMTWKFI</sequence>
<dbReference type="Proteomes" id="UP000629468">
    <property type="component" value="Unassembled WGS sequence"/>
</dbReference>
<feature type="signal peptide" evidence="3">
    <location>
        <begin position="1"/>
        <end position="19"/>
    </location>
</feature>
<feature type="compositionally biased region" description="Basic and acidic residues" evidence="2">
    <location>
        <begin position="76"/>
        <end position="95"/>
    </location>
</feature>
<feature type="chain" id="PRO_5034485747" description="RlpA-like protein double-psi beta-barrel domain-containing protein" evidence="3">
    <location>
        <begin position="20"/>
        <end position="267"/>
    </location>
</feature>
<dbReference type="Gene3D" id="2.40.40.10">
    <property type="entry name" value="RlpA-like domain"/>
    <property type="match status" value="1"/>
</dbReference>
<dbReference type="CDD" id="cd22191">
    <property type="entry name" value="DPBB_RlpA_EXP_N-like"/>
    <property type="match status" value="1"/>
</dbReference>
<name>A0A8H7FAP1_AGABI</name>
<dbReference type="InterPro" id="IPR009009">
    <property type="entry name" value="RlpA-like_DPBB"/>
</dbReference>
<dbReference type="SUPFAM" id="SSF50685">
    <property type="entry name" value="Barwin-like endoglucanases"/>
    <property type="match status" value="1"/>
</dbReference>
<organism evidence="5 6">
    <name type="scientific">Agaricus bisporus var. burnettii</name>
    <dbReference type="NCBI Taxonomy" id="192524"/>
    <lineage>
        <taxon>Eukaryota</taxon>
        <taxon>Fungi</taxon>
        <taxon>Dikarya</taxon>
        <taxon>Basidiomycota</taxon>
        <taxon>Agaricomycotina</taxon>
        <taxon>Agaricomycetes</taxon>
        <taxon>Agaricomycetidae</taxon>
        <taxon>Agaricales</taxon>
        <taxon>Agaricineae</taxon>
        <taxon>Agaricaceae</taxon>
        <taxon>Agaricus</taxon>
    </lineage>
</organism>
<dbReference type="EMBL" id="JABXXO010000001">
    <property type="protein sequence ID" value="KAF7784380.1"/>
    <property type="molecule type" value="Genomic_DNA"/>
</dbReference>
<dbReference type="AlphaFoldDB" id="A0A8H7FAP1"/>
<dbReference type="InterPro" id="IPR036908">
    <property type="entry name" value="RlpA-like_sf"/>
</dbReference>
<reference evidence="5 6" key="1">
    <citation type="journal article" name="Sci. Rep.">
        <title>Telomere-to-telomere assembled and centromere annotated genomes of the two main subspecies of the button mushroom Agaricus bisporus reveal especially polymorphic chromosome ends.</title>
        <authorList>
            <person name="Sonnenberg A.S.M."/>
            <person name="Sedaghat-Telgerd N."/>
            <person name="Lavrijssen B."/>
            <person name="Ohm R.A."/>
            <person name="Hendrickx P.M."/>
            <person name="Scholtmeijer K."/>
            <person name="Baars J.J.P."/>
            <person name="van Peer A."/>
        </authorList>
    </citation>
    <scope>NUCLEOTIDE SEQUENCE [LARGE SCALE GENOMIC DNA]</scope>
    <source>
        <strain evidence="5 6">H119_p4</strain>
    </source>
</reference>
<evidence type="ECO:0000256" key="3">
    <source>
        <dbReference type="SAM" id="SignalP"/>
    </source>
</evidence>
<evidence type="ECO:0000313" key="5">
    <source>
        <dbReference type="EMBL" id="KAF7784380.1"/>
    </source>
</evidence>
<feature type="domain" description="RlpA-like protein double-psi beta-barrel" evidence="4">
    <location>
        <begin position="165"/>
        <end position="258"/>
    </location>
</feature>
<feature type="compositionally biased region" description="Basic residues" evidence="2">
    <location>
        <begin position="50"/>
        <end position="61"/>
    </location>
</feature>
<evidence type="ECO:0000256" key="2">
    <source>
        <dbReference type="SAM" id="MobiDB-lite"/>
    </source>
</evidence>
<gene>
    <name evidence="5" type="ORF">Agabi119p4_545</name>
</gene>
<evidence type="ECO:0000256" key="1">
    <source>
        <dbReference type="ARBA" id="ARBA00022729"/>
    </source>
</evidence>
<keyword evidence="1 3" id="KW-0732">Signal</keyword>